<reference evidence="2" key="2">
    <citation type="submission" date="2020-09" db="EMBL/GenBank/DDBJ databases">
        <authorList>
            <person name="Sun Q."/>
            <person name="Zhou Y."/>
        </authorList>
    </citation>
    <scope>NUCLEOTIDE SEQUENCE</scope>
    <source>
        <strain evidence="2">CGMCC 1.12777</strain>
    </source>
</reference>
<dbReference type="AlphaFoldDB" id="A0A8J2ZYU7"/>
<evidence type="ECO:0000313" key="3">
    <source>
        <dbReference type="Proteomes" id="UP000656813"/>
    </source>
</evidence>
<reference evidence="2" key="1">
    <citation type="journal article" date="2014" name="Int. J. Syst. Evol. Microbiol.">
        <title>Complete genome sequence of Corynebacterium casei LMG S-19264T (=DSM 44701T), isolated from a smear-ripened cheese.</title>
        <authorList>
            <consortium name="US DOE Joint Genome Institute (JGI-PGF)"/>
            <person name="Walter F."/>
            <person name="Albersmeier A."/>
            <person name="Kalinowski J."/>
            <person name="Ruckert C."/>
        </authorList>
    </citation>
    <scope>NUCLEOTIDE SEQUENCE</scope>
    <source>
        <strain evidence="2">CGMCC 1.12777</strain>
    </source>
</reference>
<dbReference type="InterPro" id="IPR038117">
    <property type="entry name" value="BofC_C_sf"/>
</dbReference>
<accession>A0A8J2ZYU7</accession>
<gene>
    <name evidence="2" type="ORF">GCM10007096_32050</name>
</gene>
<dbReference type="Gene3D" id="3.10.20.420">
    <property type="entry name" value="Bypass-of-forespore C, N-terminal domain"/>
    <property type="match status" value="1"/>
</dbReference>
<feature type="domain" description="Bypass of forespore C C-terminal" evidence="1">
    <location>
        <begin position="95"/>
        <end position="166"/>
    </location>
</feature>
<evidence type="ECO:0000313" key="2">
    <source>
        <dbReference type="EMBL" id="GGH85805.1"/>
    </source>
</evidence>
<dbReference type="Pfam" id="PF08955">
    <property type="entry name" value="BofC_C"/>
    <property type="match status" value="1"/>
</dbReference>
<sequence>MSTFFSKMMIASIVLLGLYGGPSHQGAYALDESIKVQAAKPTEIHLITQYIDGVSIQQIEKKHIISVNDYLNQHPKWKVLENNNSTLILKRTVKDLSPVSKSVGVLGLKDGNTLTLFKGDPKANQIIQTFFQIDVDALQVNLIKQLKNGIPVSDKQHYTKMIHSFSRYALHYTPIKNRGDR</sequence>
<dbReference type="Proteomes" id="UP000656813">
    <property type="component" value="Unassembled WGS sequence"/>
</dbReference>
<evidence type="ECO:0000259" key="1">
    <source>
        <dbReference type="Pfam" id="PF08955"/>
    </source>
</evidence>
<comment type="caution">
    <text evidence="2">The sequence shown here is derived from an EMBL/GenBank/DDBJ whole genome shotgun (WGS) entry which is preliminary data.</text>
</comment>
<dbReference type="EMBL" id="BMFV01000028">
    <property type="protein sequence ID" value="GGH85805.1"/>
    <property type="molecule type" value="Genomic_DNA"/>
</dbReference>
<dbReference type="InterPro" id="IPR038118">
    <property type="entry name" value="BOFC_N_sf"/>
</dbReference>
<keyword evidence="3" id="KW-1185">Reference proteome</keyword>
<dbReference type="RefSeq" id="WP_188498392.1">
    <property type="nucleotide sequence ID" value="NZ_BMFV01000028.1"/>
</dbReference>
<dbReference type="InterPro" id="IPR015050">
    <property type="entry name" value="BofC_C"/>
</dbReference>
<protein>
    <recommendedName>
        <fullName evidence="1">Bypass of forespore C C-terminal domain-containing protein</fullName>
    </recommendedName>
</protein>
<organism evidence="2 3">
    <name type="scientific">Pullulanibacillus pueri</name>
    <dbReference type="NCBI Taxonomy" id="1437324"/>
    <lineage>
        <taxon>Bacteria</taxon>
        <taxon>Bacillati</taxon>
        <taxon>Bacillota</taxon>
        <taxon>Bacilli</taxon>
        <taxon>Bacillales</taxon>
        <taxon>Sporolactobacillaceae</taxon>
        <taxon>Pullulanibacillus</taxon>
    </lineage>
</organism>
<proteinExistence type="predicted"/>
<dbReference type="Gene3D" id="3.30.70.1740">
    <property type="entry name" value="Bypass-of-forespore C, C-terminal domain"/>
    <property type="match status" value="1"/>
</dbReference>
<name>A0A8J2ZYU7_9BACL</name>